<comment type="caution">
    <text evidence="1">The sequence shown here is derived from an EMBL/GenBank/DDBJ whole genome shotgun (WGS) entry which is preliminary data.</text>
</comment>
<sequence>MQESSSRLLERIHACPKHASLRERFAAAQEAINAEFRQRVHNLAPELYDMIYDYTFKIHRHTTFVDLLYRPPSIMAVDRRSRMAARKTYYLNTIFTFDHQDLCKMWLKRLDSRSRRQIRCLRISLENTVYRRGCGWRYLETVRDLDLECRHIMRELDEMAFLTVHLLEVGAKLPGDTEMSWSSNPARDWAEI</sequence>
<dbReference type="Proteomes" id="UP001138500">
    <property type="component" value="Unassembled WGS sequence"/>
</dbReference>
<keyword evidence="2" id="KW-1185">Reference proteome</keyword>
<reference evidence="1 2" key="2">
    <citation type="journal article" date="2021" name="Curr. Genet.">
        <title>Genetic response to nitrogen starvation in the aggressive Eucalyptus foliar pathogen Teratosphaeria destructans.</title>
        <authorList>
            <person name="Havenga M."/>
            <person name="Wingfield B.D."/>
            <person name="Wingfield M.J."/>
            <person name="Dreyer L.L."/>
            <person name="Roets F."/>
            <person name="Aylward J."/>
        </authorList>
    </citation>
    <scope>NUCLEOTIDE SEQUENCE [LARGE SCALE GENOMIC DNA]</scope>
    <source>
        <strain evidence="1">CMW44962</strain>
    </source>
</reference>
<gene>
    <name evidence="1" type="ORF">Tdes44962_MAKER06814</name>
</gene>
<proteinExistence type="predicted"/>
<accession>A0A9W7T134</accession>
<dbReference type="AlphaFoldDB" id="A0A9W7T134"/>
<reference evidence="1 2" key="1">
    <citation type="journal article" date="2018" name="IMA Fungus">
        <title>IMA Genome-F 10: Nine draft genome sequences of Claviceps purpurea s.lat., including C. arundinis, C. humidiphila, and C. cf. spartinae, pseudomolecules for the pitch canker pathogen Fusarium circinatum, draft genome of Davidsoniella eucalypti, Grosmannia galeiformis, Quambalaria eucalypti, and Teratosphaeria destructans.</title>
        <authorList>
            <person name="Wingfield B.D."/>
            <person name="Liu M."/>
            <person name="Nguyen H.D."/>
            <person name="Lane F.A."/>
            <person name="Morgan S.W."/>
            <person name="De Vos L."/>
            <person name="Wilken P.M."/>
            <person name="Duong T.A."/>
            <person name="Aylward J."/>
            <person name="Coetzee M.P."/>
            <person name="Dadej K."/>
            <person name="De Beer Z.W."/>
            <person name="Findlay W."/>
            <person name="Havenga M."/>
            <person name="Kolarik M."/>
            <person name="Menzies J.G."/>
            <person name="Naidoo K."/>
            <person name="Pochopski O."/>
            <person name="Shoukouhi P."/>
            <person name="Santana Q.C."/>
            <person name="Seifert K.A."/>
            <person name="Soal N."/>
            <person name="Steenkamp E.T."/>
            <person name="Tatham C.T."/>
            <person name="van der Nest M.A."/>
            <person name="Wingfield M.J."/>
        </authorList>
    </citation>
    <scope>NUCLEOTIDE SEQUENCE [LARGE SCALE GENOMIC DNA]</scope>
    <source>
        <strain evidence="1">CMW44962</strain>
    </source>
</reference>
<dbReference type="OrthoDB" id="3650741at2759"/>
<protein>
    <submittedName>
        <fullName evidence="1">Uncharacterized protein</fullName>
    </submittedName>
</protein>
<organism evidence="1 2">
    <name type="scientific">Teratosphaeria destructans</name>
    <dbReference type="NCBI Taxonomy" id="418781"/>
    <lineage>
        <taxon>Eukaryota</taxon>
        <taxon>Fungi</taxon>
        <taxon>Dikarya</taxon>
        <taxon>Ascomycota</taxon>
        <taxon>Pezizomycotina</taxon>
        <taxon>Dothideomycetes</taxon>
        <taxon>Dothideomycetidae</taxon>
        <taxon>Mycosphaerellales</taxon>
        <taxon>Teratosphaeriaceae</taxon>
        <taxon>Teratosphaeria</taxon>
    </lineage>
</organism>
<dbReference type="EMBL" id="RIBY02000125">
    <property type="protein sequence ID" value="KAH9845170.1"/>
    <property type="molecule type" value="Genomic_DNA"/>
</dbReference>
<name>A0A9W7T134_9PEZI</name>
<evidence type="ECO:0000313" key="2">
    <source>
        <dbReference type="Proteomes" id="UP001138500"/>
    </source>
</evidence>
<evidence type="ECO:0000313" key="1">
    <source>
        <dbReference type="EMBL" id="KAH9845170.1"/>
    </source>
</evidence>